<keyword evidence="2" id="KW-1185">Reference proteome</keyword>
<dbReference type="Proteomes" id="UP001470230">
    <property type="component" value="Unassembled WGS sequence"/>
</dbReference>
<accession>A0ABR2GXF6</accession>
<protein>
    <submittedName>
        <fullName evidence="1">Uncharacterized protein</fullName>
    </submittedName>
</protein>
<sequence length="151" mass="17683">MADILSPRIRHFHFIDKTINQFYIDTNISGNNTNDFNKVLSLISFQKENLNENEVQYFNQIFYALGNENIFKKIQLKDEITIKNVFKIIQNKENFLNTVTFGITKEAAAKNTADVNFINNIGEELKFISSHFYEIEHKKHQANHQARKPSN</sequence>
<name>A0ABR2GXF6_9EUKA</name>
<proteinExistence type="predicted"/>
<organism evidence="1 2">
    <name type="scientific">Tritrichomonas musculus</name>
    <dbReference type="NCBI Taxonomy" id="1915356"/>
    <lineage>
        <taxon>Eukaryota</taxon>
        <taxon>Metamonada</taxon>
        <taxon>Parabasalia</taxon>
        <taxon>Tritrichomonadida</taxon>
        <taxon>Tritrichomonadidae</taxon>
        <taxon>Tritrichomonas</taxon>
    </lineage>
</organism>
<evidence type="ECO:0000313" key="1">
    <source>
        <dbReference type="EMBL" id="KAK8838618.1"/>
    </source>
</evidence>
<dbReference type="EMBL" id="JAPFFF010000054">
    <property type="protein sequence ID" value="KAK8838618.1"/>
    <property type="molecule type" value="Genomic_DNA"/>
</dbReference>
<evidence type="ECO:0000313" key="2">
    <source>
        <dbReference type="Proteomes" id="UP001470230"/>
    </source>
</evidence>
<gene>
    <name evidence="1" type="ORF">M9Y10_032652</name>
</gene>
<comment type="caution">
    <text evidence="1">The sequence shown here is derived from an EMBL/GenBank/DDBJ whole genome shotgun (WGS) entry which is preliminary data.</text>
</comment>
<reference evidence="1 2" key="1">
    <citation type="submission" date="2024-04" db="EMBL/GenBank/DDBJ databases">
        <title>Tritrichomonas musculus Genome.</title>
        <authorList>
            <person name="Alves-Ferreira E."/>
            <person name="Grigg M."/>
            <person name="Lorenzi H."/>
            <person name="Galac M."/>
        </authorList>
    </citation>
    <scope>NUCLEOTIDE SEQUENCE [LARGE SCALE GENOMIC DNA]</scope>
    <source>
        <strain evidence="1 2">EAF2021</strain>
    </source>
</reference>